<dbReference type="OrthoDB" id="9801056at2"/>
<dbReference type="Pfam" id="PF01370">
    <property type="entry name" value="Epimerase"/>
    <property type="match status" value="1"/>
</dbReference>
<dbReference type="AlphaFoldDB" id="A0A238D9V3"/>
<dbReference type="Proteomes" id="UP000214566">
    <property type="component" value="Unassembled WGS sequence"/>
</dbReference>
<evidence type="ECO:0000259" key="3">
    <source>
        <dbReference type="Pfam" id="PF01370"/>
    </source>
</evidence>
<proteinExistence type="inferred from homology"/>
<feature type="domain" description="NAD-dependent epimerase/dehydratase" evidence="3">
    <location>
        <begin position="11"/>
        <end position="234"/>
    </location>
</feature>
<dbReference type="InterPro" id="IPR001509">
    <property type="entry name" value="Epimerase_deHydtase"/>
</dbReference>
<sequence length="337" mass="36567">MSPRDYTGQSVLVTGATGFVGGHLVQRLLQQGAQLKLLVRDPAKLPAQWPSRVEVCVGDLTDAASLGDAVHGARWIFHCAANVQTWGRAQDYEAVNVRGVRNILDAIARQTDKPHRFVHVSTVDVYGFPTAPCDERCALRPPGFGYGDSKLRGELLLRETARGMGLSYAVLRPANVMGPGSPFIERVGRELQNGLMLRISGGRVDAGFLYVDNLVDALLWAGQAPQAENEVFNVVDPQSVSWRQLLDDLRQGIGGKGWIIDLPYAIAALAAAAMELPYRALGIRQEPLLHRLIVKIFGHTCGHRATKLAAAGCPVGRVGYAQGMAESASWFLTNHTK</sequence>
<evidence type="ECO:0000256" key="2">
    <source>
        <dbReference type="ARBA" id="ARBA00007637"/>
    </source>
</evidence>
<dbReference type="Gene3D" id="3.40.50.720">
    <property type="entry name" value="NAD(P)-binding Rossmann-like Domain"/>
    <property type="match status" value="1"/>
</dbReference>
<dbReference type="PANTHER" id="PTHR43000">
    <property type="entry name" value="DTDP-D-GLUCOSE 4,6-DEHYDRATASE-RELATED"/>
    <property type="match status" value="1"/>
</dbReference>
<gene>
    <name evidence="4" type="ORF">THIARS_90179</name>
</gene>
<dbReference type="SUPFAM" id="SSF51735">
    <property type="entry name" value="NAD(P)-binding Rossmann-fold domains"/>
    <property type="match status" value="1"/>
</dbReference>
<protein>
    <submittedName>
        <fullName evidence="4">Putative UDP-glucose 4-epimerase (Galactowaldenase) (UDP-galactose 4-epimerase) CapE-like</fullName>
        <ecNumber evidence="4">5.1.3.2</ecNumber>
    </submittedName>
</protein>
<keyword evidence="4" id="KW-0413">Isomerase</keyword>
<dbReference type="RefSeq" id="WP_094161972.1">
    <property type="nucleotide sequence ID" value="NZ_LT592171.1"/>
</dbReference>
<evidence type="ECO:0000256" key="1">
    <source>
        <dbReference type="ARBA" id="ARBA00005125"/>
    </source>
</evidence>
<evidence type="ECO:0000313" key="5">
    <source>
        <dbReference type="Proteomes" id="UP000214566"/>
    </source>
</evidence>
<dbReference type="GO" id="GO:0003978">
    <property type="term" value="F:UDP-glucose 4-epimerase activity"/>
    <property type="evidence" value="ECO:0007669"/>
    <property type="project" value="UniProtKB-EC"/>
</dbReference>
<name>A0A238D9V3_THIDL</name>
<keyword evidence="5" id="KW-1185">Reference proteome</keyword>
<reference evidence="4 5" key="1">
    <citation type="submission" date="2016-06" db="EMBL/GenBank/DDBJ databases">
        <authorList>
            <person name="Kjaerup R.B."/>
            <person name="Dalgaard T.S."/>
            <person name="Juul-Madsen H.R."/>
        </authorList>
    </citation>
    <scope>NUCLEOTIDE SEQUENCE [LARGE SCALE GENOMIC DNA]</scope>
    <source>
        <strain evidence="4 5">DSM 16361</strain>
    </source>
</reference>
<dbReference type="EC" id="5.1.3.2" evidence="4"/>
<comment type="similarity">
    <text evidence="2">Belongs to the NAD(P)-dependent epimerase/dehydratase family.</text>
</comment>
<organism evidence="4 5">
    <name type="scientific">Thiomonas delicata</name>
    <name type="common">Thiomonas cuprina</name>
    <dbReference type="NCBI Taxonomy" id="364030"/>
    <lineage>
        <taxon>Bacteria</taxon>
        <taxon>Pseudomonadati</taxon>
        <taxon>Pseudomonadota</taxon>
        <taxon>Betaproteobacteria</taxon>
        <taxon>Burkholderiales</taxon>
        <taxon>Thiomonas</taxon>
    </lineage>
</organism>
<dbReference type="EMBL" id="FLMQ01000058">
    <property type="protein sequence ID" value="SBP90029.1"/>
    <property type="molecule type" value="Genomic_DNA"/>
</dbReference>
<dbReference type="InterPro" id="IPR036291">
    <property type="entry name" value="NAD(P)-bd_dom_sf"/>
</dbReference>
<comment type="pathway">
    <text evidence="1">Bacterial outer membrane biogenesis; LPS O-antigen biosynthesis.</text>
</comment>
<accession>A0A238D9V3</accession>
<evidence type="ECO:0000313" key="4">
    <source>
        <dbReference type="EMBL" id="SBP90029.1"/>
    </source>
</evidence>